<evidence type="ECO:0000313" key="3">
    <source>
        <dbReference type="Proteomes" id="UP000294164"/>
    </source>
</evidence>
<dbReference type="EMBL" id="SHMG01000009">
    <property type="protein sequence ID" value="TAA39663.1"/>
    <property type="molecule type" value="Genomic_DNA"/>
</dbReference>
<accession>A0A4Q9TCP7</accession>
<evidence type="ECO:0000313" key="2">
    <source>
        <dbReference type="EMBL" id="TAA39663.1"/>
    </source>
</evidence>
<evidence type="ECO:0000256" key="1">
    <source>
        <dbReference type="SAM" id="MobiDB-lite"/>
    </source>
</evidence>
<comment type="caution">
    <text evidence="2">The sequence shown here is derived from an EMBL/GenBank/DDBJ whole genome shotgun (WGS) entry which is preliminary data.</text>
</comment>
<gene>
    <name evidence="2" type="ORF">EA655_14390</name>
</gene>
<sequence length="218" mass="23825">MKRILIMVVVLVAAMLAAVTLRNRPEGSSVERADPVAKTVEEEQAPESPAAKGSGERSEAPGLSSSQSVESRSAPEATRKTGFKPLDSDGAKRIDLMVHKLSYANPEFIDLYTLAEKEKQDPAWSPDLAEKIEVSLRSHGLEYDALQIGTPSCSASLCMVKAVALRGYADQLPASNWQRLVGSVFGESWFAENFMDAHTYLADDDIGTTYISIFERKQ</sequence>
<protein>
    <submittedName>
        <fullName evidence="2">Uncharacterized protein</fullName>
    </submittedName>
</protein>
<feature type="compositionally biased region" description="Basic and acidic residues" evidence="1">
    <location>
        <begin position="24"/>
        <end position="41"/>
    </location>
</feature>
<dbReference type="RefSeq" id="WP_130535210.1">
    <property type="nucleotide sequence ID" value="NZ_SHMG01000009.1"/>
</dbReference>
<feature type="region of interest" description="Disordered" evidence="1">
    <location>
        <begin position="24"/>
        <end position="85"/>
    </location>
</feature>
<organism evidence="2 3">
    <name type="scientific">Pseudoxanthomonas winnipegensis</name>
    <dbReference type="NCBI Taxonomy" id="2480810"/>
    <lineage>
        <taxon>Bacteria</taxon>
        <taxon>Pseudomonadati</taxon>
        <taxon>Pseudomonadota</taxon>
        <taxon>Gammaproteobacteria</taxon>
        <taxon>Lysobacterales</taxon>
        <taxon>Lysobacteraceae</taxon>
        <taxon>Pseudoxanthomonas</taxon>
    </lineage>
</organism>
<dbReference type="AlphaFoldDB" id="A0A4Q9TCP7"/>
<name>A0A4Q9TCP7_9GAMM</name>
<accession>A0A4Q8M193</accession>
<reference evidence="2 3" key="1">
    <citation type="submission" date="2019-02" db="EMBL/GenBank/DDBJ databases">
        <title>WGS of Pseudoxanthomonas species novum from clinical isolates.</title>
        <authorList>
            <person name="Bernier A.-M."/>
            <person name="Bernard K."/>
            <person name="Vachon A."/>
        </authorList>
    </citation>
    <scope>NUCLEOTIDE SEQUENCE [LARGE SCALE GENOMIC DNA]</scope>
    <source>
        <strain evidence="2 3">NML130969</strain>
    </source>
</reference>
<proteinExistence type="predicted"/>
<dbReference type="Proteomes" id="UP000294164">
    <property type="component" value="Unassembled WGS sequence"/>
</dbReference>
<dbReference type="OrthoDB" id="5986430at2"/>